<evidence type="ECO:0000259" key="4">
    <source>
        <dbReference type="PROSITE" id="PS50213"/>
    </source>
</evidence>
<protein>
    <recommendedName>
        <fullName evidence="4">FAS1 domain-containing protein</fullName>
    </recommendedName>
</protein>
<dbReference type="PANTHER" id="PTHR33985">
    <property type="entry name" value="OS02G0491300 PROTEIN-RELATED"/>
    <property type="match status" value="1"/>
</dbReference>
<feature type="chain" id="PRO_5043742804" description="FAS1 domain-containing protein" evidence="3">
    <location>
        <begin position="28"/>
        <end position="252"/>
    </location>
</feature>
<evidence type="ECO:0000256" key="1">
    <source>
        <dbReference type="ARBA" id="ARBA00007843"/>
    </source>
</evidence>
<keyword evidence="3" id="KW-0732">Signal</keyword>
<dbReference type="PROSITE" id="PS50213">
    <property type="entry name" value="FAS1"/>
    <property type="match status" value="1"/>
</dbReference>
<reference evidence="5 6" key="1">
    <citation type="submission" date="2021-09" db="EMBL/GenBank/DDBJ databases">
        <title>Genomic insights and catalytic innovation underlie evolution of tropane alkaloids biosynthesis.</title>
        <authorList>
            <person name="Wang Y.-J."/>
            <person name="Tian T."/>
            <person name="Huang J.-P."/>
            <person name="Huang S.-X."/>
        </authorList>
    </citation>
    <scope>NUCLEOTIDE SEQUENCE [LARGE SCALE GENOMIC DNA]</scope>
    <source>
        <strain evidence="5">KIB-2018</strain>
        <tissue evidence="5">Leaf</tissue>
    </source>
</reference>
<name>A0AAV8TF53_9ROSI</name>
<dbReference type="PANTHER" id="PTHR33985:SF15">
    <property type="entry name" value="FASCICLIN-LIKE ARABINOGALACTAN PROTEIN 19"/>
    <property type="match status" value="1"/>
</dbReference>
<proteinExistence type="inferred from homology"/>
<evidence type="ECO:0000313" key="6">
    <source>
        <dbReference type="Proteomes" id="UP001159364"/>
    </source>
</evidence>
<dbReference type="InterPro" id="IPR000782">
    <property type="entry name" value="FAS1_domain"/>
</dbReference>
<dbReference type="SUPFAM" id="SSF82153">
    <property type="entry name" value="FAS1 domain"/>
    <property type="match status" value="1"/>
</dbReference>
<gene>
    <name evidence="5" type="ORF">K2173_014639</name>
</gene>
<dbReference type="EMBL" id="JAIWQS010000005">
    <property type="protein sequence ID" value="KAJ8765517.1"/>
    <property type="molecule type" value="Genomic_DNA"/>
</dbReference>
<keyword evidence="6" id="KW-1185">Reference proteome</keyword>
<evidence type="ECO:0000313" key="5">
    <source>
        <dbReference type="EMBL" id="KAJ8765517.1"/>
    </source>
</evidence>
<sequence length="252" mass="27299">METSGLKLTATILRLLLTLFLLPKTPAKLTDQELDAAVIALRSHGYTLFPNAMATTDLRLHLLTSNSTFTLFAPPDPYVFSLDLSSSAIHYARSLFLHVSPSFLSTSDLRGGVPYIDTLLPNHRHLIASSFVFLNGTVRESVLVDNVRVSVPDLFLGSSIAVHGLEGILPAGFESGFDDDTEEYQSGYAPANSPSSTIVSRAPMYPPSTSPISPANIPSMSEMRTNWRGFHDGRGGGIGPFKFAKIDHHLGL</sequence>
<evidence type="ECO:0000256" key="2">
    <source>
        <dbReference type="SAM" id="MobiDB-lite"/>
    </source>
</evidence>
<accession>A0AAV8TF53</accession>
<comment type="similarity">
    <text evidence="1">Belongs to the fasciclin-like AGP family.</text>
</comment>
<evidence type="ECO:0000256" key="3">
    <source>
        <dbReference type="SAM" id="SignalP"/>
    </source>
</evidence>
<dbReference type="Proteomes" id="UP001159364">
    <property type="component" value="Linkage Group LG05"/>
</dbReference>
<dbReference type="InterPro" id="IPR052806">
    <property type="entry name" value="Fasciclin-like_AGP"/>
</dbReference>
<dbReference type="InterPro" id="IPR036378">
    <property type="entry name" value="FAS1_dom_sf"/>
</dbReference>
<feature type="region of interest" description="Disordered" evidence="2">
    <location>
        <begin position="183"/>
        <end position="217"/>
    </location>
</feature>
<feature type="signal peptide" evidence="3">
    <location>
        <begin position="1"/>
        <end position="27"/>
    </location>
</feature>
<dbReference type="AlphaFoldDB" id="A0AAV8TF53"/>
<feature type="domain" description="FAS1" evidence="4">
    <location>
        <begin position="33"/>
        <end position="169"/>
    </location>
</feature>
<comment type="caution">
    <text evidence="5">The sequence shown here is derived from an EMBL/GenBank/DDBJ whole genome shotgun (WGS) entry which is preliminary data.</text>
</comment>
<organism evidence="5 6">
    <name type="scientific">Erythroxylum novogranatense</name>
    <dbReference type="NCBI Taxonomy" id="1862640"/>
    <lineage>
        <taxon>Eukaryota</taxon>
        <taxon>Viridiplantae</taxon>
        <taxon>Streptophyta</taxon>
        <taxon>Embryophyta</taxon>
        <taxon>Tracheophyta</taxon>
        <taxon>Spermatophyta</taxon>
        <taxon>Magnoliopsida</taxon>
        <taxon>eudicotyledons</taxon>
        <taxon>Gunneridae</taxon>
        <taxon>Pentapetalae</taxon>
        <taxon>rosids</taxon>
        <taxon>fabids</taxon>
        <taxon>Malpighiales</taxon>
        <taxon>Erythroxylaceae</taxon>
        <taxon>Erythroxylum</taxon>
    </lineage>
</organism>